<accession>A0A6H5H9I7</accession>
<name>A0A6H5H9I7_9HEMI</name>
<organism evidence="1 2">
    <name type="scientific">Nesidiocoris tenuis</name>
    <dbReference type="NCBI Taxonomy" id="355587"/>
    <lineage>
        <taxon>Eukaryota</taxon>
        <taxon>Metazoa</taxon>
        <taxon>Ecdysozoa</taxon>
        <taxon>Arthropoda</taxon>
        <taxon>Hexapoda</taxon>
        <taxon>Insecta</taxon>
        <taxon>Pterygota</taxon>
        <taxon>Neoptera</taxon>
        <taxon>Paraneoptera</taxon>
        <taxon>Hemiptera</taxon>
        <taxon>Heteroptera</taxon>
        <taxon>Panheteroptera</taxon>
        <taxon>Cimicomorpha</taxon>
        <taxon>Miridae</taxon>
        <taxon>Dicyphina</taxon>
        <taxon>Nesidiocoris</taxon>
    </lineage>
</organism>
<dbReference type="AlphaFoldDB" id="A0A6H5H9I7"/>
<sequence>MKPVGNTSWKNTDVCDRRLTYCVRRRISSAERSRHLCASATSSIAGRDRPPTSRLFRNGITCRLINRRRSFAQFAQLRRVVRDHFTRVRRPEICQDCILI</sequence>
<evidence type="ECO:0000313" key="2">
    <source>
        <dbReference type="Proteomes" id="UP000479000"/>
    </source>
</evidence>
<gene>
    <name evidence="1" type="ORF">NTEN_LOCUS18981</name>
</gene>
<evidence type="ECO:0000313" key="1">
    <source>
        <dbReference type="EMBL" id="CAB0014555.1"/>
    </source>
</evidence>
<protein>
    <submittedName>
        <fullName evidence="1">Uncharacterized protein</fullName>
    </submittedName>
</protein>
<keyword evidence="2" id="KW-1185">Reference proteome</keyword>
<reference evidence="1 2" key="1">
    <citation type="submission" date="2020-02" db="EMBL/GenBank/DDBJ databases">
        <authorList>
            <person name="Ferguson B K."/>
        </authorList>
    </citation>
    <scope>NUCLEOTIDE SEQUENCE [LARGE SCALE GENOMIC DNA]</scope>
</reference>
<proteinExistence type="predicted"/>
<dbReference type="EMBL" id="CADCXU010028064">
    <property type="protein sequence ID" value="CAB0014555.1"/>
    <property type="molecule type" value="Genomic_DNA"/>
</dbReference>
<dbReference type="Proteomes" id="UP000479000">
    <property type="component" value="Unassembled WGS sequence"/>
</dbReference>